<dbReference type="GO" id="GO:0016791">
    <property type="term" value="F:phosphatase activity"/>
    <property type="evidence" value="ECO:0007669"/>
    <property type="project" value="TreeGrafter"/>
</dbReference>
<dbReference type="SFLD" id="SFLDG01144">
    <property type="entry name" value="C2.B.4:_PGP_Like"/>
    <property type="match status" value="1"/>
</dbReference>
<dbReference type="InterPro" id="IPR006379">
    <property type="entry name" value="HAD-SF_hydro_IIB"/>
</dbReference>
<gene>
    <name evidence="1" type="ORF">SAMN04490247_1588</name>
</gene>
<dbReference type="OrthoDB" id="9781413at2"/>
<dbReference type="SFLD" id="SFLDG01140">
    <property type="entry name" value="C2.B:_Phosphomannomutase_and_P"/>
    <property type="match status" value="1"/>
</dbReference>
<dbReference type="RefSeq" id="WP_093193338.1">
    <property type="nucleotide sequence ID" value="NZ_FNEV01000004.1"/>
</dbReference>
<organism evidence="1 2">
    <name type="scientific">Salimicrobium halophilum</name>
    <dbReference type="NCBI Taxonomy" id="86666"/>
    <lineage>
        <taxon>Bacteria</taxon>
        <taxon>Bacillati</taxon>
        <taxon>Bacillota</taxon>
        <taxon>Bacilli</taxon>
        <taxon>Bacillales</taxon>
        <taxon>Bacillaceae</taxon>
        <taxon>Salimicrobium</taxon>
    </lineage>
</organism>
<sequence length="251" mass="27879">MEQNIKLIALDMDGTLLRDDHEISEENRQAVQRAKDAGIHVVVSTGRPIARSRDIIESLGESEYAITVNGGEIYDRHYNLVERQVLEMAEVKRLWELQKEHNIRLWTSTVQGAFDSDYTFEKPVDEYDWLKIGFEVPDEAIREVILKEVTANPALEVTNSSPVNIEINPSGVSKAAALHKVSDWLGFSINEVMAVGDSLNDMAMIKEAGIGVAMGNAQEDVKKEANLVTKSNMEDGVAHVIHRIVDAKAGV</sequence>
<dbReference type="PANTHER" id="PTHR10000:SF55">
    <property type="entry name" value="5-AMINO-6-(5-PHOSPHO-D-RIBITYLAMINO)URACIL PHOSPHATASE YCSE"/>
    <property type="match status" value="1"/>
</dbReference>
<keyword evidence="2" id="KW-1185">Reference proteome</keyword>
<dbReference type="InterPro" id="IPR036412">
    <property type="entry name" value="HAD-like_sf"/>
</dbReference>
<dbReference type="SFLD" id="SFLDS00003">
    <property type="entry name" value="Haloacid_Dehalogenase"/>
    <property type="match status" value="1"/>
</dbReference>
<dbReference type="NCBIfam" id="TIGR01484">
    <property type="entry name" value="HAD-SF-IIB"/>
    <property type="match status" value="1"/>
</dbReference>
<evidence type="ECO:0000313" key="2">
    <source>
        <dbReference type="Proteomes" id="UP000199225"/>
    </source>
</evidence>
<dbReference type="PANTHER" id="PTHR10000">
    <property type="entry name" value="PHOSPHOSERINE PHOSPHATASE"/>
    <property type="match status" value="1"/>
</dbReference>
<reference evidence="2" key="1">
    <citation type="submission" date="2016-10" db="EMBL/GenBank/DDBJ databases">
        <authorList>
            <person name="Varghese N."/>
            <person name="Submissions S."/>
        </authorList>
    </citation>
    <scope>NUCLEOTIDE SEQUENCE [LARGE SCALE GENOMIC DNA]</scope>
    <source>
        <strain evidence="2">DSM 4771</strain>
    </source>
</reference>
<dbReference type="GO" id="GO:0000287">
    <property type="term" value="F:magnesium ion binding"/>
    <property type="evidence" value="ECO:0007669"/>
    <property type="project" value="TreeGrafter"/>
</dbReference>
<protein>
    <recommendedName>
        <fullName evidence="3">Phosphoglycolate phosphatase</fullName>
    </recommendedName>
</protein>
<proteinExistence type="predicted"/>
<dbReference type="AlphaFoldDB" id="A0A1G8SY31"/>
<dbReference type="GO" id="GO:0005829">
    <property type="term" value="C:cytosol"/>
    <property type="evidence" value="ECO:0007669"/>
    <property type="project" value="TreeGrafter"/>
</dbReference>
<dbReference type="EMBL" id="FNEV01000004">
    <property type="protein sequence ID" value="SDJ34093.1"/>
    <property type="molecule type" value="Genomic_DNA"/>
</dbReference>
<evidence type="ECO:0000313" key="1">
    <source>
        <dbReference type="EMBL" id="SDJ34093.1"/>
    </source>
</evidence>
<dbReference type="Pfam" id="PF08282">
    <property type="entry name" value="Hydrolase_3"/>
    <property type="match status" value="1"/>
</dbReference>
<dbReference type="STRING" id="86666.SAMN04490247_1588"/>
<dbReference type="Proteomes" id="UP000199225">
    <property type="component" value="Unassembled WGS sequence"/>
</dbReference>
<dbReference type="Gene3D" id="3.30.1240.10">
    <property type="match status" value="1"/>
</dbReference>
<dbReference type="Gene3D" id="3.40.50.1000">
    <property type="entry name" value="HAD superfamily/HAD-like"/>
    <property type="match status" value="1"/>
</dbReference>
<dbReference type="PROSITE" id="PS01229">
    <property type="entry name" value="COF_2"/>
    <property type="match status" value="1"/>
</dbReference>
<dbReference type="InterPro" id="IPR023214">
    <property type="entry name" value="HAD_sf"/>
</dbReference>
<dbReference type="CDD" id="cd07516">
    <property type="entry name" value="HAD_Pase"/>
    <property type="match status" value="1"/>
</dbReference>
<name>A0A1G8SY31_9BACI</name>
<dbReference type="SUPFAM" id="SSF56784">
    <property type="entry name" value="HAD-like"/>
    <property type="match status" value="1"/>
</dbReference>
<accession>A0A1G8SY31</accession>
<evidence type="ECO:0008006" key="3">
    <source>
        <dbReference type="Google" id="ProtNLM"/>
    </source>
</evidence>